<accession>A0A5R9C046</accession>
<dbReference type="OrthoDB" id="9981092at2"/>
<dbReference type="Proteomes" id="UP000307201">
    <property type="component" value="Unassembled WGS sequence"/>
</dbReference>
<dbReference type="EMBL" id="VBTE01000041">
    <property type="protein sequence ID" value="TLQ06050.1"/>
    <property type="molecule type" value="Genomic_DNA"/>
</dbReference>
<gene>
    <name evidence="1" type="ORF">FEZ48_11195</name>
</gene>
<dbReference type="RefSeq" id="WP_138472731.1">
    <property type="nucleotide sequence ID" value="NZ_VBTE01000041.1"/>
</dbReference>
<name>A0A5R9C046_9LACT</name>
<protein>
    <submittedName>
        <fullName evidence="1">Uncharacterized protein</fullName>
    </submittedName>
</protein>
<proteinExistence type="predicted"/>
<dbReference type="AlphaFoldDB" id="A0A5R9C046"/>
<evidence type="ECO:0000313" key="1">
    <source>
        <dbReference type="EMBL" id="TLQ06050.1"/>
    </source>
</evidence>
<sequence>MDYNHKKEKIESSLFEMRNDQLKNYLYGYFASLIISKKYAPNNPDLEKLMAKFGLEFRPYVYKSRTVLLSRVIRIIEKKEDEDLLLMLDNLFDFIKTFDNEVIEENGNTSSKTKKKKKKNIFDDIFDQLG</sequence>
<reference evidence="1 2" key="1">
    <citation type="submission" date="2019-05" db="EMBL/GenBank/DDBJ databases">
        <title>The metagenome of a microbial culture collection derived from dairy environment covers the genomic content of the human microbiome.</title>
        <authorList>
            <person name="Roder T."/>
            <person name="Wuthrich D."/>
            <person name="Sattari Z."/>
            <person name="Von Ah U."/>
            <person name="Bar C."/>
            <person name="Ronchi F."/>
            <person name="Macpherson A.J."/>
            <person name="Ganal-Vonarburg S.C."/>
            <person name="Bruggmann R."/>
            <person name="Vergeres G."/>
        </authorList>
    </citation>
    <scope>NUCLEOTIDE SEQUENCE [LARGE SCALE GENOMIC DNA]</scope>
    <source>
        <strain evidence="1 2">FAM 24235</strain>
    </source>
</reference>
<evidence type="ECO:0000313" key="2">
    <source>
        <dbReference type="Proteomes" id="UP000307201"/>
    </source>
</evidence>
<organism evidence="1 2">
    <name type="scientific">Marinilactibacillus psychrotolerans</name>
    <dbReference type="NCBI Taxonomy" id="191770"/>
    <lineage>
        <taxon>Bacteria</taxon>
        <taxon>Bacillati</taxon>
        <taxon>Bacillota</taxon>
        <taxon>Bacilli</taxon>
        <taxon>Lactobacillales</taxon>
        <taxon>Carnobacteriaceae</taxon>
        <taxon>Marinilactibacillus</taxon>
    </lineage>
</organism>
<comment type="caution">
    <text evidence="1">The sequence shown here is derived from an EMBL/GenBank/DDBJ whole genome shotgun (WGS) entry which is preliminary data.</text>
</comment>